<dbReference type="GO" id="GO:0009117">
    <property type="term" value="P:nucleotide metabolic process"/>
    <property type="evidence" value="ECO:0007669"/>
    <property type="project" value="TreeGrafter"/>
</dbReference>
<feature type="active site" description="Tele-AMP-histidine intermediate" evidence="1">
    <location>
        <position position="94"/>
    </location>
</feature>
<sequence length="146" mass="17900">MNCIFCKIINKEIINDNIFYEDDNIIAILDIDYVVKWHALVIPKKHFENLSDMNEEEYLYFSKMVYKIEKELLKLCNKDRWVILKTWWIVSHFHFHIYPVNKDTSWSDLKDMIEKDPNERKKDFLYKYIENEKEDLIKDLSKNLSI</sequence>
<dbReference type="PANTHER" id="PTHR46648">
    <property type="entry name" value="HIT FAMILY PROTEIN 1"/>
    <property type="match status" value="1"/>
</dbReference>
<protein>
    <recommendedName>
        <fullName evidence="4">HIT domain-containing protein</fullName>
    </recommendedName>
</protein>
<dbReference type="InterPro" id="IPR036265">
    <property type="entry name" value="HIT-like_sf"/>
</dbReference>
<reference evidence="5" key="1">
    <citation type="journal article" date="2012" name="Science">
        <title>Fermentation, hydrogen, and sulfur metabolism in multiple uncultivated bacterial phyla.</title>
        <authorList>
            <person name="Wrighton K.C."/>
            <person name="Thomas B.C."/>
            <person name="Sharon I."/>
            <person name="Miller C.S."/>
            <person name="Castelle C.J."/>
            <person name="VerBerkmoes N.C."/>
            <person name="Wilkins M.J."/>
            <person name="Hettich R.L."/>
            <person name="Lipton M.S."/>
            <person name="Williams K.H."/>
            <person name="Long P.E."/>
            <person name="Banfield J.F."/>
        </authorList>
    </citation>
    <scope>NUCLEOTIDE SEQUENCE [LARGE SCALE GENOMIC DNA]</scope>
</reference>
<name>K2BWJ6_9BACT</name>
<dbReference type="PANTHER" id="PTHR46648:SF1">
    <property type="entry name" value="ADENOSINE 5'-MONOPHOSPHORAMIDASE HNT1"/>
    <property type="match status" value="1"/>
</dbReference>
<dbReference type="GO" id="GO:0003824">
    <property type="term" value="F:catalytic activity"/>
    <property type="evidence" value="ECO:0007669"/>
    <property type="project" value="InterPro"/>
</dbReference>
<feature type="short sequence motif" description="Histidine triad motif" evidence="2 3">
    <location>
        <begin position="92"/>
        <end position="96"/>
    </location>
</feature>
<evidence type="ECO:0000259" key="4">
    <source>
        <dbReference type="PROSITE" id="PS51084"/>
    </source>
</evidence>
<proteinExistence type="predicted"/>
<dbReference type="SUPFAM" id="SSF54197">
    <property type="entry name" value="HIT-like"/>
    <property type="match status" value="1"/>
</dbReference>
<dbReference type="AlphaFoldDB" id="K2BWJ6"/>
<evidence type="ECO:0000256" key="1">
    <source>
        <dbReference type="PIRSR" id="PIRSR601310-1"/>
    </source>
</evidence>
<dbReference type="PROSITE" id="PS51084">
    <property type="entry name" value="HIT_2"/>
    <property type="match status" value="1"/>
</dbReference>
<comment type="caution">
    <text evidence="5">The sequence shown here is derived from an EMBL/GenBank/DDBJ whole genome shotgun (WGS) entry which is preliminary data.</text>
</comment>
<dbReference type="Pfam" id="PF01230">
    <property type="entry name" value="HIT"/>
    <property type="match status" value="1"/>
</dbReference>
<dbReference type="EMBL" id="AMFJ01021615">
    <property type="protein sequence ID" value="EKD66609.1"/>
    <property type="molecule type" value="Genomic_DNA"/>
</dbReference>
<dbReference type="InterPro" id="IPR001310">
    <property type="entry name" value="Histidine_triad_HIT"/>
</dbReference>
<organism evidence="5">
    <name type="scientific">uncultured bacterium</name>
    <name type="common">gcode 4</name>
    <dbReference type="NCBI Taxonomy" id="1234023"/>
    <lineage>
        <taxon>Bacteria</taxon>
        <taxon>environmental samples</taxon>
    </lineage>
</organism>
<evidence type="ECO:0000256" key="2">
    <source>
        <dbReference type="PIRSR" id="PIRSR601310-3"/>
    </source>
</evidence>
<dbReference type="Gene3D" id="3.30.428.10">
    <property type="entry name" value="HIT-like"/>
    <property type="match status" value="1"/>
</dbReference>
<evidence type="ECO:0000313" key="5">
    <source>
        <dbReference type="EMBL" id="EKD66609.1"/>
    </source>
</evidence>
<feature type="domain" description="HIT" evidence="4">
    <location>
        <begin position="4"/>
        <end position="111"/>
    </location>
</feature>
<evidence type="ECO:0000256" key="3">
    <source>
        <dbReference type="PROSITE-ProRule" id="PRU00464"/>
    </source>
</evidence>
<gene>
    <name evidence="5" type="ORF">ACD_49C00029G0037</name>
</gene>
<accession>K2BWJ6</accession>
<dbReference type="InterPro" id="IPR011146">
    <property type="entry name" value="HIT-like"/>
</dbReference>